<evidence type="ECO:0000256" key="3">
    <source>
        <dbReference type="SAM" id="MobiDB-lite"/>
    </source>
</evidence>
<feature type="region of interest" description="Disordered" evidence="3">
    <location>
        <begin position="38"/>
        <end position="84"/>
    </location>
</feature>
<comment type="similarity">
    <text evidence="1 2">Belongs to the OprB family.</text>
</comment>
<protein>
    <submittedName>
        <fullName evidence="5">Porin</fullName>
    </submittedName>
</protein>
<dbReference type="GO" id="GO:0008643">
    <property type="term" value="P:carbohydrate transport"/>
    <property type="evidence" value="ECO:0007669"/>
    <property type="project" value="InterPro"/>
</dbReference>
<reference evidence="5 6" key="3">
    <citation type="submission" date="2020-08" db="EMBL/GenBank/DDBJ databases">
        <title>Genomic Encyclopedia of Type Strains, Phase IV (KMG-IV): sequencing the most valuable type-strain genomes for metagenomic binning, comparative biology and taxonomic classification.</title>
        <authorList>
            <person name="Goeker M."/>
        </authorList>
    </citation>
    <scope>NUCLEOTIDE SEQUENCE [LARGE SCALE GENOMIC DNA]</scope>
    <source>
        <strain evidence="5 6">DSM 24105</strain>
    </source>
</reference>
<evidence type="ECO:0000313" key="7">
    <source>
        <dbReference type="Proteomes" id="UP001156881"/>
    </source>
</evidence>
<dbReference type="Pfam" id="PF04966">
    <property type="entry name" value="OprB"/>
    <property type="match status" value="1"/>
</dbReference>
<evidence type="ECO:0000313" key="5">
    <source>
        <dbReference type="EMBL" id="MBB3903699.1"/>
    </source>
</evidence>
<organism evidence="5 6">
    <name type="scientific">Methylobacterium brachythecii</name>
    <dbReference type="NCBI Taxonomy" id="1176177"/>
    <lineage>
        <taxon>Bacteria</taxon>
        <taxon>Pseudomonadati</taxon>
        <taxon>Pseudomonadota</taxon>
        <taxon>Alphaproteobacteria</taxon>
        <taxon>Hyphomicrobiales</taxon>
        <taxon>Methylobacteriaceae</taxon>
        <taxon>Methylobacterium</taxon>
    </lineage>
</organism>
<dbReference type="PANTHER" id="PTHR37944">
    <property type="entry name" value="PORIN B"/>
    <property type="match status" value="1"/>
</dbReference>
<feature type="signal peptide" evidence="2">
    <location>
        <begin position="1"/>
        <end position="35"/>
    </location>
</feature>
<keyword evidence="7" id="KW-1185">Reference proteome</keyword>
<reference evidence="7" key="2">
    <citation type="journal article" date="2019" name="Int. J. Syst. Evol. Microbiol.">
        <title>The Global Catalogue of Microorganisms (GCM) 10K type strain sequencing project: providing services to taxonomists for standard genome sequencing and annotation.</title>
        <authorList>
            <consortium name="The Broad Institute Genomics Platform"/>
            <consortium name="The Broad Institute Genome Sequencing Center for Infectious Disease"/>
            <person name="Wu L."/>
            <person name="Ma J."/>
        </authorList>
    </citation>
    <scope>NUCLEOTIDE SEQUENCE [LARGE SCALE GENOMIC DNA]</scope>
    <source>
        <strain evidence="7">NBRC 107710</strain>
    </source>
</reference>
<dbReference type="PANTHER" id="PTHR37944:SF1">
    <property type="entry name" value="PORIN B"/>
    <property type="match status" value="1"/>
</dbReference>
<feature type="compositionally biased region" description="Basic residues" evidence="3">
    <location>
        <begin position="64"/>
        <end position="73"/>
    </location>
</feature>
<dbReference type="Proteomes" id="UP000517759">
    <property type="component" value="Unassembled WGS sequence"/>
</dbReference>
<sequence>MDAMKTGFQIRKGRAMPLRVTLITSVFLSFAIASAAAQGNETTGSTGEKETQTRSRGTSAGKPSPRRYTKLKKAPPTSQGIPGATTAVGIARNQGQTAAASALRPGTLEFGNGITMFLNYTGEVAGNPVGGIRQGSAYAGQIFFGIDGNLEQLAGIEGGSAHVVVTQRHGRDLTSDYIGSNTSVQEVFGGGQTARLSLLSYEQKLFDNHFDVEVGRLPAQGSFFSSPVYCNFQNNGICGSPTFVFKDSNFTYFPVSTWGAHAKFWLDDDFKYFLHVGAYEVNPRTQLPTDNGIDWSTKGATGFHVPIELGYSTTFANDAYPRNYGIGAVIDQSHYSDPILDTAGSRTLFSGLDPLTRFGRSFIFARFDQMIWRPDLTAPQGLTVFGLAMKGTGGRQIEDYYLAAGLVQTGTFDARPYDTVAAMFSLQKFSSLGLADVRAARTSLGLDSADVATTQYMLEVNYGIQLTPAIRITPNLQYIVNPDQTRYPFRAKSIPNAFVIGTKLSVDLFTLAGLAKGIGQ</sequence>
<name>A0A7W6AL26_9HYPH</name>
<dbReference type="GO" id="GO:0016020">
    <property type="term" value="C:membrane"/>
    <property type="evidence" value="ECO:0007669"/>
    <property type="project" value="InterPro"/>
</dbReference>
<evidence type="ECO:0000256" key="2">
    <source>
        <dbReference type="RuleBase" id="RU363072"/>
    </source>
</evidence>
<feature type="chain" id="PRO_5031594246" evidence="2">
    <location>
        <begin position="36"/>
        <end position="520"/>
    </location>
</feature>
<dbReference type="Gene3D" id="2.40.160.180">
    <property type="entry name" value="Carbohydrate-selective porin OprB"/>
    <property type="match status" value="1"/>
</dbReference>
<dbReference type="InterPro" id="IPR052932">
    <property type="entry name" value="OprB_Porin"/>
</dbReference>
<dbReference type="InterPro" id="IPR007049">
    <property type="entry name" value="Carb-sel_porin_OprB"/>
</dbReference>
<reference evidence="4" key="1">
    <citation type="journal article" date="2014" name="Int. J. Syst. Evol. Microbiol.">
        <title>Complete genome of a new Firmicutes species belonging to the dominant human colonic microbiota ('Ruminococcus bicirculans') reveals two chromosomes and a selective capacity to utilize plant glucans.</title>
        <authorList>
            <consortium name="NISC Comparative Sequencing Program"/>
            <person name="Wegmann U."/>
            <person name="Louis P."/>
            <person name="Goesmann A."/>
            <person name="Henrissat B."/>
            <person name="Duncan S.H."/>
            <person name="Flint H.J."/>
        </authorList>
    </citation>
    <scope>NUCLEOTIDE SEQUENCE</scope>
    <source>
        <strain evidence="4">NBRC 107710</strain>
    </source>
</reference>
<evidence type="ECO:0000313" key="6">
    <source>
        <dbReference type="Proteomes" id="UP000517759"/>
    </source>
</evidence>
<comment type="caution">
    <text evidence="5">The sequence shown here is derived from an EMBL/GenBank/DDBJ whole genome shotgun (WGS) entry which is preliminary data.</text>
</comment>
<dbReference type="EMBL" id="JACIDN010000005">
    <property type="protein sequence ID" value="MBB3903699.1"/>
    <property type="molecule type" value="Genomic_DNA"/>
</dbReference>
<accession>A0A7W6AL26</accession>
<evidence type="ECO:0000313" key="4">
    <source>
        <dbReference type="EMBL" id="GLS44270.1"/>
    </source>
</evidence>
<dbReference type="Proteomes" id="UP001156881">
    <property type="component" value="Unassembled WGS sequence"/>
</dbReference>
<dbReference type="GO" id="GO:0015288">
    <property type="term" value="F:porin activity"/>
    <property type="evidence" value="ECO:0007669"/>
    <property type="project" value="InterPro"/>
</dbReference>
<reference evidence="4" key="4">
    <citation type="submission" date="2023-01" db="EMBL/GenBank/DDBJ databases">
        <title>Draft genome sequence of Methylobacterium brachythecii strain NBRC 107710.</title>
        <authorList>
            <person name="Sun Q."/>
            <person name="Mori K."/>
        </authorList>
    </citation>
    <scope>NUCLEOTIDE SEQUENCE</scope>
    <source>
        <strain evidence="4">NBRC 107710</strain>
    </source>
</reference>
<dbReference type="EMBL" id="BSPG01000010">
    <property type="protein sequence ID" value="GLS44270.1"/>
    <property type="molecule type" value="Genomic_DNA"/>
</dbReference>
<keyword evidence="2" id="KW-0732">Signal</keyword>
<gene>
    <name evidence="4" type="ORF">GCM10007884_22580</name>
    <name evidence="5" type="ORF">GGR33_003208</name>
</gene>
<dbReference type="InterPro" id="IPR038673">
    <property type="entry name" value="OprB_sf"/>
</dbReference>
<evidence type="ECO:0000256" key="1">
    <source>
        <dbReference type="ARBA" id="ARBA00008769"/>
    </source>
</evidence>
<dbReference type="AlphaFoldDB" id="A0A7W6AL26"/>
<proteinExistence type="inferred from homology"/>